<evidence type="ECO:0000256" key="8">
    <source>
        <dbReference type="SAM" id="MobiDB-lite"/>
    </source>
</evidence>
<evidence type="ECO:0000256" key="2">
    <source>
        <dbReference type="ARBA" id="ARBA00005988"/>
    </source>
</evidence>
<comment type="caution">
    <text evidence="7">Lacks conserved residue(s) required for the propagation of feature annotation.</text>
</comment>
<dbReference type="PROSITE" id="PS52035">
    <property type="entry name" value="PEPTIDASE_M14"/>
    <property type="match status" value="1"/>
</dbReference>
<name>A0A1M4SX75_9GAMM</name>
<evidence type="ECO:0000313" key="11">
    <source>
        <dbReference type="Proteomes" id="UP000184346"/>
    </source>
</evidence>
<keyword evidence="3" id="KW-0645">Protease</keyword>
<evidence type="ECO:0000256" key="4">
    <source>
        <dbReference type="ARBA" id="ARBA00022801"/>
    </source>
</evidence>
<dbReference type="Pfam" id="PF13946">
    <property type="entry name" value="DUF4214"/>
    <property type="match status" value="1"/>
</dbReference>
<dbReference type="GO" id="GO:0005615">
    <property type="term" value="C:extracellular space"/>
    <property type="evidence" value="ECO:0007669"/>
    <property type="project" value="TreeGrafter"/>
</dbReference>
<dbReference type="PANTHER" id="PTHR11705:SF143">
    <property type="entry name" value="SLL0236 PROTEIN"/>
    <property type="match status" value="1"/>
</dbReference>
<feature type="compositionally biased region" description="Basic and acidic residues" evidence="8">
    <location>
        <begin position="271"/>
        <end position="281"/>
    </location>
</feature>
<dbReference type="GO" id="GO:0006508">
    <property type="term" value="P:proteolysis"/>
    <property type="evidence" value="ECO:0007669"/>
    <property type="project" value="UniProtKB-KW"/>
</dbReference>
<dbReference type="SMART" id="SM00631">
    <property type="entry name" value="Zn_pept"/>
    <property type="match status" value="1"/>
</dbReference>
<dbReference type="AlphaFoldDB" id="A0A1M4SX75"/>
<dbReference type="InterPro" id="IPR000834">
    <property type="entry name" value="Peptidase_M14"/>
</dbReference>
<dbReference type="SUPFAM" id="SSF53187">
    <property type="entry name" value="Zn-dependent exopeptidases"/>
    <property type="match status" value="1"/>
</dbReference>
<dbReference type="RefSeq" id="WP_072818909.1">
    <property type="nucleotide sequence ID" value="NZ_FQUJ01000002.1"/>
</dbReference>
<comment type="cofactor">
    <cofactor evidence="1">
        <name>Zn(2+)</name>
        <dbReference type="ChEBI" id="CHEBI:29105"/>
    </cofactor>
</comment>
<dbReference type="InterPro" id="IPR038255">
    <property type="entry name" value="PBS_linker_sf"/>
</dbReference>
<dbReference type="OrthoDB" id="3347322at2"/>
<evidence type="ECO:0000256" key="3">
    <source>
        <dbReference type="ARBA" id="ARBA00022670"/>
    </source>
</evidence>
<evidence type="ECO:0000256" key="6">
    <source>
        <dbReference type="ARBA" id="ARBA00023049"/>
    </source>
</evidence>
<evidence type="ECO:0000259" key="9">
    <source>
        <dbReference type="PROSITE" id="PS52035"/>
    </source>
</evidence>
<evidence type="ECO:0000313" key="10">
    <source>
        <dbReference type="EMBL" id="SHE36826.1"/>
    </source>
</evidence>
<accession>A0A1M4SX75</accession>
<evidence type="ECO:0000256" key="5">
    <source>
        <dbReference type="ARBA" id="ARBA00022833"/>
    </source>
</evidence>
<sequence>MEEKYTEQQVQALYEAYLGRPADPFGQRFWSFALDRFDADIDDVAPFFAYSREFRSTSRKLDDDELITNFYDALFERKPEDDEVAFWTAQLDSGELRRGEVVPAMLQGARPTDQEASFAKFSVADYYASNVSQREFDKDQQLTLDDLRSNEELYADLEALDDEYDTLDLEVVGESLEGRPLYRAEVGEGDKTLMIVSQQHGDEPLGTEALVTLLDTLSADTEYARALREEVTVVAMPRVNPDGFARWEQQVAGEQDVLDPRRNSANMDLNRSYDADNRPDPETIPEALAVLDVVDEYEPDLFLDYHHQNNYLGEDGELDTMSIQWATNPEVAPQVSETGQRAAVAIANQLEDFDHAELSLFPGSDNPAIARNGLALEGTPTLLVEQRGLQEMDQVAQGLDTDYSALASAIATEGLLSMLGVIESMADGSFSELDPEDALMIAERGERIPFEEIYATDQRDSLQWASEDHAASESAVMPAEAPVLGVQTDNDLAAYGMA</sequence>
<keyword evidence="6" id="KW-0482">Metalloprotease</keyword>
<dbReference type="GO" id="GO:0008270">
    <property type="term" value="F:zinc ion binding"/>
    <property type="evidence" value="ECO:0007669"/>
    <property type="project" value="InterPro"/>
</dbReference>
<dbReference type="InterPro" id="IPR025282">
    <property type="entry name" value="DUF4214"/>
</dbReference>
<comment type="similarity">
    <text evidence="2 7">Belongs to the peptidase M14 family.</text>
</comment>
<feature type="region of interest" description="Disordered" evidence="8">
    <location>
        <begin position="261"/>
        <end position="282"/>
    </location>
</feature>
<dbReference type="STRING" id="1121942.SAMN02745148_00258"/>
<keyword evidence="11" id="KW-1185">Reference proteome</keyword>
<dbReference type="Proteomes" id="UP000184346">
    <property type="component" value="Unassembled WGS sequence"/>
</dbReference>
<dbReference type="Gene3D" id="3.40.630.10">
    <property type="entry name" value="Zn peptidases"/>
    <property type="match status" value="1"/>
</dbReference>
<dbReference type="GO" id="GO:0004181">
    <property type="term" value="F:metallocarboxypeptidase activity"/>
    <property type="evidence" value="ECO:0007669"/>
    <property type="project" value="InterPro"/>
</dbReference>
<evidence type="ECO:0000256" key="1">
    <source>
        <dbReference type="ARBA" id="ARBA00001947"/>
    </source>
</evidence>
<feature type="domain" description="Peptidase M14" evidence="9">
    <location>
        <begin position="146"/>
        <end position="402"/>
    </location>
</feature>
<dbReference type="Gene3D" id="1.10.3130.20">
    <property type="entry name" value="Phycobilisome linker domain"/>
    <property type="match status" value="1"/>
</dbReference>
<evidence type="ECO:0000256" key="7">
    <source>
        <dbReference type="PROSITE-ProRule" id="PRU01379"/>
    </source>
</evidence>
<reference evidence="10 11" key="1">
    <citation type="submission" date="2016-11" db="EMBL/GenBank/DDBJ databases">
        <authorList>
            <person name="Jaros S."/>
            <person name="Januszkiewicz K."/>
            <person name="Wedrychowicz H."/>
        </authorList>
    </citation>
    <scope>NUCLEOTIDE SEQUENCE [LARGE SCALE GENOMIC DNA]</scope>
    <source>
        <strain evidence="10 11">DSM 19980</strain>
    </source>
</reference>
<dbReference type="Pfam" id="PF00246">
    <property type="entry name" value="Peptidase_M14"/>
    <property type="match status" value="1"/>
</dbReference>
<keyword evidence="4" id="KW-0378">Hydrolase</keyword>
<dbReference type="PANTHER" id="PTHR11705">
    <property type="entry name" value="PROTEASE FAMILY M14 CARBOXYPEPTIDASE A,B"/>
    <property type="match status" value="1"/>
</dbReference>
<gene>
    <name evidence="10" type="ORF">SAMN02745148_00258</name>
</gene>
<proteinExistence type="inferred from homology"/>
<organism evidence="10 11">
    <name type="scientific">Modicisalibacter ilicicola DSM 19980</name>
    <dbReference type="NCBI Taxonomy" id="1121942"/>
    <lineage>
        <taxon>Bacteria</taxon>
        <taxon>Pseudomonadati</taxon>
        <taxon>Pseudomonadota</taxon>
        <taxon>Gammaproteobacteria</taxon>
        <taxon>Oceanospirillales</taxon>
        <taxon>Halomonadaceae</taxon>
        <taxon>Modicisalibacter</taxon>
    </lineage>
</organism>
<protein>
    <recommendedName>
        <fullName evidence="9">Peptidase M14 domain-containing protein</fullName>
    </recommendedName>
</protein>
<dbReference type="EMBL" id="FQUJ01000002">
    <property type="protein sequence ID" value="SHE36826.1"/>
    <property type="molecule type" value="Genomic_DNA"/>
</dbReference>
<keyword evidence="5" id="KW-0862">Zinc</keyword>